<evidence type="ECO:0000313" key="2">
    <source>
        <dbReference type="Proteomes" id="UP000290244"/>
    </source>
</evidence>
<dbReference type="SUPFAM" id="SSF50630">
    <property type="entry name" value="Acid proteases"/>
    <property type="match status" value="1"/>
</dbReference>
<sequence>MKQYLSSILLIITFSCSAGVTDWIEFNLEGGHIKMPINIAGIDTYAILDTGAQLNAINKAFITKHQLAFEKGRKIEIKGVYGIERKTTFNDVPVNFFGIKTKLNNLAEISIGHHTNGLLLGAGLFSDFITQLDYPNKKMRLITQDSIDITKFKNIEMQSQKGTGMPIVKINLPDDKYLWLLLDTGNAGGMVVKRKVAKKMGWLEKTERKSTISIGVNSMVEAETFRVPQLQFGPFKLENVLVTIPAEGESSNLENQYQKTGSRIKGKKVQGLVGYDVLKHFLITIDYKGGHAHIGLPDE</sequence>
<dbReference type="EMBL" id="CP034759">
    <property type="protein sequence ID" value="QBG37184.1"/>
    <property type="molecule type" value="Genomic_DNA"/>
</dbReference>
<dbReference type="Gene3D" id="2.40.70.10">
    <property type="entry name" value="Acid Proteases"/>
    <property type="match status" value="2"/>
</dbReference>
<accession>A0A4P6P6R4</accession>
<name>A0A4P6P6R4_9GAMM</name>
<dbReference type="RefSeq" id="WP_130603851.1">
    <property type="nucleotide sequence ID" value="NZ_CP034759.1"/>
</dbReference>
<dbReference type="KEGG" id="lsd:EMK97_16325"/>
<dbReference type="OrthoDB" id="3521766at2"/>
<gene>
    <name evidence="1" type="ORF">EMK97_16325</name>
</gene>
<organism evidence="1 2">
    <name type="scientific">Litorilituus sediminis</name>
    <dbReference type="NCBI Taxonomy" id="718192"/>
    <lineage>
        <taxon>Bacteria</taxon>
        <taxon>Pseudomonadati</taxon>
        <taxon>Pseudomonadota</taxon>
        <taxon>Gammaproteobacteria</taxon>
        <taxon>Alteromonadales</taxon>
        <taxon>Colwelliaceae</taxon>
        <taxon>Litorilituus</taxon>
    </lineage>
</organism>
<keyword evidence="2" id="KW-1185">Reference proteome</keyword>
<evidence type="ECO:0000313" key="1">
    <source>
        <dbReference type="EMBL" id="QBG37184.1"/>
    </source>
</evidence>
<dbReference type="AlphaFoldDB" id="A0A4P6P6R4"/>
<dbReference type="PROSITE" id="PS51257">
    <property type="entry name" value="PROKAR_LIPOPROTEIN"/>
    <property type="match status" value="1"/>
</dbReference>
<dbReference type="InterPro" id="IPR021109">
    <property type="entry name" value="Peptidase_aspartic_dom_sf"/>
</dbReference>
<proteinExistence type="predicted"/>
<protein>
    <submittedName>
        <fullName evidence="1">Signal protein PDZ</fullName>
    </submittedName>
</protein>
<reference evidence="1 2" key="1">
    <citation type="submission" date="2018-12" db="EMBL/GenBank/DDBJ databases">
        <title>Complete genome of Litorilituus sediminis.</title>
        <authorList>
            <person name="Liu A."/>
            <person name="Rong J."/>
        </authorList>
    </citation>
    <scope>NUCLEOTIDE SEQUENCE [LARGE SCALE GENOMIC DNA]</scope>
    <source>
        <strain evidence="1 2">JCM 17549</strain>
    </source>
</reference>
<dbReference type="Pfam" id="PF13650">
    <property type="entry name" value="Asp_protease_2"/>
    <property type="match status" value="1"/>
</dbReference>
<dbReference type="Proteomes" id="UP000290244">
    <property type="component" value="Chromosome"/>
</dbReference>